<sequence length="315" mass="37446">MNYLHMKYLSKENHHDRFLYFIYWKYEEVRKIFHTNWNDIHDLSDFSKLRDLVHKINNELILQGIRKNDKEIQEMFNQNCLDTETQTQGQKKPCKKHKFIGALGTNYTLTTYKPCFYYINCSFDGCKEMNALYNYFKDCSNIKNSLMFMLINLHHTLNKTAINEELSLILEKYSGSGIFRSVVKQPTITFKCTQKGDPLHSISYKLECKDTNSSEDYKNKLGFNIKKLQRLSFDFSYPIHVVILITTGTFGMLFFSLILYKFTPFGSFRNRGVFREENIKDYNNDGYEIELFGNNYEYENIKSQSRRVHVAYHPV</sequence>
<evidence type="ECO:0000256" key="1">
    <source>
        <dbReference type="SAM" id="Phobius"/>
    </source>
</evidence>
<gene>
    <name evidence="2" type="ORF">POVCU1_059920</name>
</gene>
<evidence type="ECO:0000313" key="2">
    <source>
        <dbReference type="EMBL" id="SBT00431.1"/>
    </source>
</evidence>
<evidence type="ECO:0000313" key="3">
    <source>
        <dbReference type="Proteomes" id="UP000078546"/>
    </source>
</evidence>
<feature type="transmembrane region" description="Helical" evidence="1">
    <location>
        <begin position="237"/>
        <end position="260"/>
    </location>
</feature>
<name>A0A1A8X5A6_PLAOA</name>
<reference evidence="3" key="1">
    <citation type="submission" date="2016-05" db="EMBL/GenBank/DDBJ databases">
        <authorList>
            <person name="Naeem Raeece"/>
        </authorList>
    </citation>
    <scope>NUCLEOTIDE SEQUENCE [LARGE SCALE GENOMIC DNA]</scope>
</reference>
<dbReference type="EMBL" id="FLQV01001912">
    <property type="protein sequence ID" value="SBT00431.1"/>
    <property type="molecule type" value="Genomic_DNA"/>
</dbReference>
<dbReference type="Pfam" id="PF05795">
    <property type="entry name" value="Plasmodium_Vir"/>
    <property type="match status" value="1"/>
</dbReference>
<dbReference type="AlphaFoldDB" id="A0A1A8X5A6"/>
<protein>
    <submittedName>
        <fullName evidence="2">PIR Superfamily Protein</fullName>
    </submittedName>
</protein>
<dbReference type="Proteomes" id="UP000078546">
    <property type="component" value="Unassembled WGS sequence"/>
</dbReference>
<keyword evidence="1" id="KW-0472">Membrane</keyword>
<keyword evidence="1" id="KW-1133">Transmembrane helix</keyword>
<proteinExistence type="predicted"/>
<dbReference type="InterPro" id="IPR008780">
    <property type="entry name" value="Plasmodium_Vir"/>
</dbReference>
<accession>A0A1A8X5A6</accession>
<keyword evidence="1" id="KW-0812">Transmembrane</keyword>
<organism evidence="2 3">
    <name type="scientific">Plasmodium ovale curtisi</name>
    <dbReference type="NCBI Taxonomy" id="864141"/>
    <lineage>
        <taxon>Eukaryota</taxon>
        <taxon>Sar</taxon>
        <taxon>Alveolata</taxon>
        <taxon>Apicomplexa</taxon>
        <taxon>Aconoidasida</taxon>
        <taxon>Haemosporida</taxon>
        <taxon>Plasmodiidae</taxon>
        <taxon>Plasmodium</taxon>
        <taxon>Plasmodium (Plasmodium)</taxon>
    </lineage>
</organism>